<evidence type="ECO:0000313" key="2">
    <source>
        <dbReference type="Proteomes" id="UP001149140"/>
    </source>
</evidence>
<evidence type="ECO:0000313" key="1">
    <source>
        <dbReference type="EMBL" id="MDA0163237.1"/>
    </source>
</evidence>
<gene>
    <name evidence="1" type="ORF">OM076_23385</name>
</gene>
<keyword evidence="2" id="KW-1185">Reference proteome</keyword>
<dbReference type="PANTHER" id="PTHR43755:SF1">
    <property type="entry name" value="FAD-DEPENDENT PYRIDINE NUCLEOTIDE-DISULPHIDE OXIDOREDUCTASE"/>
    <property type="match status" value="1"/>
</dbReference>
<dbReference type="InterPro" id="IPR052541">
    <property type="entry name" value="SQRD"/>
</dbReference>
<dbReference type="AlphaFoldDB" id="A0A9X3MY20"/>
<proteinExistence type="predicted"/>
<dbReference type="SUPFAM" id="SSF51905">
    <property type="entry name" value="FAD/NAD(P)-binding domain"/>
    <property type="match status" value="1"/>
</dbReference>
<dbReference type="PANTHER" id="PTHR43755">
    <property type="match status" value="1"/>
</dbReference>
<sequence>MAEEPSSKVLVAGGGVAGLAAVRALQAAAPGHFDVELITPQRHVTTRSLDAGPPFLRATTARVELAELAGELGFRFTRDALEAVDPGARELLTQGGAQRFYDTLILALGTRPAVAVEGTVPFRGLEDLGAVVAALEPVASMAYVARSANMWTPPLYEVALQTAAWAAHRGVALRVLVVTAERTTDPLSARLLASGIGLMDETVVERFHDGRLELAGGGTISAEIAVALPHLVGRAVSGLPPGAANGFTDVDETGRVTGVEDIYAVGDMTGSRLLAARQAGLAADAIAARAVV</sequence>
<reference evidence="1" key="1">
    <citation type="submission" date="2022-10" db="EMBL/GenBank/DDBJ databases">
        <title>The WGS of Solirubrobacter ginsenosidimutans DSM 21036.</title>
        <authorList>
            <person name="Jiang Z."/>
        </authorList>
    </citation>
    <scope>NUCLEOTIDE SEQUENCE</scope>
    <source>
        <strain evidence="1">DSM 21036</strain>
    </source>
</reference>
<dbReference type="RefSeq" id="WP_270042479.1">
    <property type="nucleotide sequence ID" value="NZ_JAPDOD010000023.1"/>
</dbReference>
<name>A0A9X3MY20_9ACTN</name>
<dbReference type="EMBL" id="JAPDOD010000023">
    <property type="protein sequence ID" value="MDA0163237.1"/>
    <property type="molecule type" value="Genomic_DNA"/>
</dbReference>
<dbReference type="Proteomes" id="UP001149140">
    <property type="component" value="Unassembled WGS sequence"/>
</dbReference>
<dbReference type="InterPro" id="IPR036188">
    <property type="entry name" value="FAD/NAD-bd_sf"/>
</dbReference>
<comment type="caution">
    <text evidence="1">The sequence shown here is derived from an EMBL/GenBank/DDBJ whole genome shotgun (WGS) entry which is preliminary data.</text>
</comment>
<accession>A0A9X3MY20</accession>
<organism evidence="1 2">
    <name type="scientific">Solirubrobacter ginsenosidimutans</name>
    <dbReference type="NCBI Taxonomy" id="490573"/>
    <lineage>
        <taxon>Bacteria</taxon>
        <taxon>Bacillati</taxon>
        <taxon>Actinomycetota</taxon>
        <taxon>Thermoleophilia</taxon>
        <taxon>Solirubrobacterales</taxon>
        <taxon>Solirubrobacteraceae</taxon>
        <taxon>Solirubrobacter</taxon>
    </lineage>
</organism>
<protein>
    <submittedName>
        <fullName evidence="1">NAD(P)/FAD-dependent oxidoreductase</fullName>
    </submittedName>
</protein>
<dbReference type="Gene3D" id="3.50.50.60">
    <property type="entry name" value="FAD/NAD(P)-binding domain"/>
    <property type="match status" value="2"/>
</dbReference>